<dbReference type="InterPro" id="IPR009042">
    <property type="entry name" value="RNA_pol_sigma70_r1_2"/>
</dbReference>
<dbReference type="InterPro" id="IPR007624">
    <property type="entry name" value="RNA_pol_sigma70_r3"/>
</dbReference>
<dbReference type="InterPro" id="IPR050239">
    <property type="entry name" value="Sigma-70_RNA_pol_init_factors"/>
</dbReference>
<dbReference type="NCBIfam" id="TIGR02937">
    <property type="entry name" value="sigma70-ECF"/>
    <property type="match status" value="1"/>
</dbReference>
<comment type="caution">
    <text evidence="7">The sequence shown here is derived from an EMBL/GenBank/DDBJ whole genome shotgun (WGS) entry which is preliminary data.</text>
</comment>
<keyword evidence="5" id="KW-0804">Transcription</keyword>
<dbReference type="GO" id="GO:0016987">
    <property type="term" value="F:sigma factor activity"/>
    <property type="evidence" value="ECO:0007669"/>
    <property type="project" value="UniProtKB-KW"/>
</dbReference>
<keyword evidence="4" id="KW-0238">DNA-binding</keyword>
<dbReference type="SUPFAM" id="SSF88659">
    <property type="entry name" value="Sigma3 and sigma4 domains of RNA polymerase sigma factors"/>
    <property type="match status" value="2"/>
</dbReference>
<dbReference type="Gene3D" id="1.20.120.1810">
    <property type="match status" value="1"/>
</dbReference>
<evidence type="ECO:0000256" key="5">
    <source>
        <dbReference type="ARBA" id="ARBA00023163"/>
    </source>
</evidence>
<accession>A0A0V7ZZJ7</accession>
<name>A0A0V7ZZJ7_9CYAN</name>
<dbReference type="InterPro" id="IPR007630">
    <property type="entry name" value="RNA_pol_sigma70_r4"/>
</dbReference>
<dbReference type="AlphaFoldDB" id="A0A0V7ZZJ7"/>
<dbReference type="PRINTS" id="PR00046">
    <property type="entry name" value="SIGMA70FCT"/>
</dbReference>
<feature type="domain" description="RNA polymerase sigma-70" evidence="6">
    <location>
        <begin position="291"/>
        <end position="317"/>
    </location>
</feature>
<dbReference type="InterPro" id="IPR013324">
    <property type="entry name" value="RNA_pol_sigma_r3/r4-like"/>
</dbReference>
<keyword evidence="2" id="KW-0805">Transcription regulation</keyword>
<evidence type="ECO:0000256" key="2">
    <source>
        <dbReference type="ARBA" id="ARBA00023015"/>
    </source>
</evidence>
<organism evidence="7 8">
    <name type="scientific">Mastigocoleus testarum BC008</name>
    <dbReference type="NCBI Taxonomy" id="371196"/>
    <lineage>
        <taxon>Bacteria</taxon>
        <taxon>Bacillati</taxon>
        <taxon>Cyanobacteriota</taxon>
        <taxon>Cyanophyceae</taxon>
        <taxon>Nostocales</taxon>
        <taxon>Hapalosiphonaceae</taxon>
        <taxon>Mastigocoleus</taxon>
    </lineage>
</organism>
<dbReference type="PANTHER" id="PTHR30603:SF60">
    <property type="entry name" value="RNA POLYMERASE SIGMA FACTOR RPOD"/>
    <property type="match status" value="1"/>
</dbReference>
<evidence type="ECO:0000313" key="8">
    <source>
        <dbReference type="Proteomes" id="UP000053372"/>
    </source>
</evidence>
<evidence type="ECO:0000256" key="3">
    <source>
        <dbReference type="ARBA" id="ARBA00023082"/>
    </source>
</evidence>
<gene>
    <name evidence="7" type="ORF">BC008_06000</name>
</gene>
<comment type="similarity">
    <text evidence="1">Belongs to the sigma-70 factor family.</text>
</comment>
<dbReference type="Pfam" id="PF04542">
    <property type="entry name" value="Sigma70_r2"/>
    <property type="match status" value="1"/>
</dbReference>
<protein>
    <submittedName>
        <fullName evidence="7">RNA polymerase subunit sigma</fullName>
    </submittedName>
</protein>
<evidence type="ECO:0000313" key="7">
    <source>
        <dbReference type="EMBL" id="KST69987.1"/>
    </source>
</evidence>
<reference evidence="7 8" key="1">
    <citation type="journal article" date="2015" name="Genome Announc.">
        <title>Draft Genome of the Euendolithic (true boring) Cyanobacterium Mastigocoleus testarum strain BC008.</title>
        <authorList>
            <person name="Guida B.S."/>
            <person name="Garcia-Pichel F."/>
        </authorList>
    </citation>
    <scope>NUCLEOTIDE SEQUENCE [LARGE SCALE GENOMIC DNA]</scope>
    <source>
        <strain evidence="7 8">BC008</strain>
    </source>
</reference>
<dbReference type="RefSeq" id="WP_027843363.1">
    <property type="nucleotide sequence ID" value="NZ_LMTZ01000008.1"/>
</dbReference>
<dbReference type="GO" id="GO:0003677">
    <property type="term" value="F:DNA binding"/>
    <property type="evidence" value="ECO:0007669"/>
    <property type="project" value="UniProtKB-KW"/>
</dbReference>
<dbReference type="OrthoDB" id="1185556at2"/>
<dbReference type="InterPro" id="IPR007627">
    <property type="entry name" value="RNA_pol_sigma70_r2"/>
</dbReference>
<proteinExistence type="inferred from homology"/>
<dbReference type="PANTHER" id="PTHR30603">
    <property type="entry name" value="RNA POLYMERASE SIGMA FACTOR RPO"/>
    <property type="match status" value="1"/>
</dbReference>
<dbReference type="SUPFAM" id="SSF88946">
    <property type="entry name" value="Sigma2 domain of RNA polymerase sigma factors"/>
    <property type="match status" value="1"/>
</dbReference>
<sequence>MNTVNMQVKSPSFSPTNYNKDVLGTYLLEIGREPLLTPKQEVFYAQRVEQMRTLLNLKQDLADKLQQQPTLEKWASEASLTVPELQRILYRGKDAKEKMVRSNLKLVVSIAKKYQYHNLDLIDLIQEGSLGLQRAVEKFDPSKGFKFSTYAYWWIKQGITRAIEYQSRTIRLPSHICQKLKKIKKVQTELTQKLGRAPTVADIGDYISVETENLQKYLQIARKPISLELKFGETQDTELQDLLEDPNSSLEKKTNENSVREILQTMISKLNPQQQEVISLHFGLQDGHELSLREVAKRMNISYTRARQIERQAFSRLRRETKGMKEFFLYN</sequence>
<keyword evidence="8" id="KW-1185">Reference proteome</keyword>
<dbReference type="InterPro" id="IPR036388">
    <property type="entry name" value="WH-like_DNA-bd_sf"/>
</dbReference>
<dbReference type="InterPro" id="IPR013325">
    <property type="entry name" value="RNA_pol_sigma_r2"/>
</dbReference>
<dbReference type="GO" id="GO:0006352">
    <property type="term" value="P:DNA-templated transcription initiation"/>
    <property type="evidence" value="ECO:0007669"/>
    <property type="project" value="InterPro"/>
</dbReference>
<dbReference type="Pfam" id="PF04545">
    <property type="entry name" value="Sigma70_r4"/>
    <property type="match status" value="1"/>
</dbReference>
<dbReference type="PROSITE" id="PS00716">
    <property type="entry name" value="SIGMA70_2"/>
    <property type="match status" value="1"/>
</dbReference>
<dbReference type="EMBL" id="LMTZ01000008">
    <property type="protein sequence ID" value="KST69987.1"/>
    <property type="molecule type" value="Genomic_DNA"/>
</dbReference>
<evidence type="ECO:0000256" key="1">
    <source>
        <dbReference type="ARBA" id="ARBA00007788"/>
    </source>
</evidence>
<dbReference type="InterPro" id="IPR014284">
    <property type="entry name" value="RNA_pol_sigma-70_dom"/>
</dbReference>
<dbReference type="Pfam" id="PF00140">
    <property type="entry name" value="Sigma70_r1_2"/>
    <property type="match status" value="1"/>
</dbReference>
<dbReference type="Pfam" id="PF04539">
    <property type="entry name" value="Sigma70_r3"/>
    <property type="match status" value="1"/>
</dbReference>
<dbReference type="Proteomes" id="UP000053372">
    <property type="component" value="Unassembled WGS sequence"/>
</dbReference>
<dbReference type="CDD" id="cd06171">
    <property type="entry name" value="Sigma70_r4"/>
    <property type="match status" value="1"/>
</dbReference>
<dbReference type="InterPro" id="IPR000943">
    <property type="entry name" value="RNA_pol_sigma70"/>
</dbReference>
<keyword evidence="3" id="KW-0731">Sigma factor</keyword>
<evidence type="ECO:0000259" key="6">
    <source>
        <dbReference type="PROSITE" id="PS00716"/>
    </source>
</evidence>
<dbReference type="Gene3D" id="1.10.10.10">
    <property type="entry name" value="Winged helix-like DNA-binding domain superfamily/Winged helix DNA-binding domain"/>
    <property type="match status" value="2"/>
</dbReference>
<evidence type="ECO:0000256" key="4">
    <source>
        <dbReference type="ARBA" id="ARBA00023125"/>
    </source>
</evidence>